<evidence type="ECO:0000259" key="4">
    <source>
        <dbReference type="SMART" id="SM00645"/>
    </source>
</evidence>
<dbReference type="InterPro" id="IPR039417">
    <property type="entry name" value="Peptidase_C1A_papain-like"/>
</dbReference>
<keyword evidence="2" id="KW-0865">Zymogen</keyword>
<dbReference type="PROSITE" id="PS00139">
    <property type="entry name" value="THIOL_PROTEASE_CYS"/>
    <property type="match status" value="1"/>
</dbReference>
<proteinExistence type="inferred from homology"/>
<dbReference type="Pfam" id="PF08246">
    <property type="entry name" value="Inhibitor_I29"/>
    <property type="match status" value="1"/>
</dbReference>
<dbReference type="PANTHER" id="PTHR12411">
    <property type="entry name" value="CYSTEINE PROTEASE FAMILY C1-RELATED"/>
    <property type="match status" value="1"/>
</dbReference>
<dbReference type="SUPFAM" id="SSF54001">
    <property type="entry name" value="Cysteine proteinases"/>
    <property type="match status" value="1"/>
</dbReference>
<dbReference type="InterPro" id="IPR013128">
    <property type="entry name" value="Peptidase_C1A"/>
</dbReference>
<dbReference type="InterPro" id="IPR025660">
    <property type="entry name" value="Pept_his_AS"/>
</dbReference>
<dbReference type="AlphaFoldDB" id="V9F3T7"/>
<dbReference type="PRINTS" id="PR00705">
    <property type="entry name" value="PAPAIN"/>
</dbReference>
<evidence type="ECO:0000313" key="7">
    <source>
        <dbReference type="Proteomes" id="UP000018721"/>
    </source>
</evidence>
<keyword evidence="7" id="KW-1185">Reference proteome</keyword>
<dbReference type="InterPro" id="IPR000668">
    <property type="entry name" value="Peptidase_C1A_C"/>
</dbReference>
<dbReference type="InterPro" id="IPR038765">
    <property type="entry name" value="Papain-like_cys_pep_sf"/>
</dbReference>
<dbReference type="InterPro" id="IPR025661">
    <property type="entry name" value="Pept_asp_AS"/>
</dbReference>
<organism evidence="6 7">
    <name type="scientific">Phytophthora nicotianae P1569</name>
    <dbReference type="NCBI Taxonomy" id="1317065"/>
    <lineage>
        <taxon>Eukaryota</taxon>
        <taxon>Sar</taxon>
        <taxon>Stramenopiles</taxon>
        <taxon>Oomycota</taxon>
        <taxon>Peronosporomycetes</taxon>
        <taxon>Peronosporales</taxon>
        <taxon>Peronosporaceae</taxon>
        <taxon>Phytophthora</taxon>
    </lineage>
</organism>
<evidence type="ECO:0000313" key="6">
    <source>
        <dbReference type="EMBL" id="ETI46184.1"/>
    </source>
</evidence>
<sequence>RNQCAFFFYTKYFLFAWNRIKSDPTMKKFPLVFVVALASVATAAHTDGRSLPVDSLLYSDGEEGSCHGFTTKDTCIKNHCAWCVCAAVPSSCYTPEEADQLPPAIFQCDKGQQLLSWDLTSVPSTSAELNSLFEAWKGQHAKSYDSPIQNELRRGIFEVNARSVAAHNSKEDKSFVMELNEFADTTWDEFQSWYLGAPQQCSATERNGVVYGEVPVEKDWGADGAVSPVKNQGKCGSCWTFSTTGCLESHVKLKHGEFTILSEQNLLDCAQNFDNHGCNGGLPSHAFEYVKYNGGLDTEETYPYEAKEGKCKFNTYHVGAQVDQVVNITARNENELKAAVGSTGPVSIAFQVVSDFRFYKSGVYESKECHSGEKDVNHAVLAVGYGVEDGKDHWIVKNSWGTKWGMDGFFQIARGSNMCGLADCASYPIVV</sequence>
<gene>
    <name evidence="6" type="ORF">F443_09404</name>
</gene>
<dbReference type="PROSITE" id="PS00639">
    <property type="entry name" value="THIOL_PROTEASE_HIS"/>
    <property type="match status" value="1"/>
</dbReference>
<evidence type="ECO:0008006" key="8">
    <source>
        <dbReference type="Google" id="ProtNLM"/>
    </source>
</evidence>
<feature type="domain" description="Peptidase C1A papain C-terminal" evidence="4">
    <location>
        <begin position="214"/>
        <end position="429"/>
    </location>
</feature>
<keyword evidence="3" id="KW-1015">Disulfide bond</keyword>
<dbReference type="SMART" id="SM00848">
    <property type="entry name" value="Inhibitor_I29"/>
    <property type="match status" value="1"/>
</dbReference>
<dbReference type="Gene3D" id="3.90.70.10">
    <property type="entry name" value="Cysteine proteinases"/>
    <property type="match status" value="1"/>
</dbReference>
<dbReference type="CDD" id="cd02248">
    <property type="entry name" value="Peptidase_C1A"/>
    <property type="match status" value="1"/>
</dbReference>
<dbReference type="PROSITE" id="PS00640">
    <property type="entry name" value="THIOL_PROTEASE_ASN"/>
    <property type="match status" value="1"/>
</dbReference>
<evidence type="ECO:0000259" key="5">
    <source>
        <dbReference type="SMART" id="SM00848"/>
    </source>
</evidence>
<protein>
    <recommendedName>
        <fullName evidence="8">Peptidase C1A papain C-terminal domain-containing protein</fullName>
    </recommendedName>
</protein>
<dbReference type="GO" id="GO:0008234">
    <property type="term" value="F:cysteine-type peptidase activity"/>
    <property type="evidence" value="ECO:0007669"/>
    <property type="project" value="InterPro"/>
</dbReference>
<dbReference type="Proteomes" id="UP000018721">
    <property type="component" value="Unassembled WGS sequence"/>
</dbReference>
<feature type="non-terminal residue" evidence="6">
    <location>
        <position position="1"/>
    </location>
</feature>
<dbReference type="InterPro" id="IPR013201">
    <property type="entry name" value="Prot_inhib_I29"/>
</dbReference>
<dbReference type="InterPro" id="IPR000169">
    <property type="entry name" value="Pept_cys_AS"/>
</dbReference>
<comment type="similarity">
    <text evidence="1">Belongs to the peptidase C1 family.</text>
</comment>
<dbReference type="GO" id="GO:0006508">
    <property type="term" value="P:proteolysis"/>
    <property type="evidence" value="ECO:0007669"/>
    <property type="project" value="InterPro"/>
</dbReference>
<dbReference type="eggNOG" id="KOG1543">
    <property type="taxonomic scope" value="Eukaryota"/>
</dbReference>
<name>V9F3T7_PHYNI</name>
<reference evidence="6 7" key="1">
    <citation type="submission" date="2013-11" db="EMBL/GenBank/DDBJ databases">
        <title>The Genome Sequence of Phytophthora parasitica P1569.</title>
        <authorList>
            <consortium name="The Broad Institute Genomics Platform"/>
            <person name="Russ C."/>
            <person name="Tyler B."/>
            <person name="Panabieres F."/>
            <person name="Shan W."/>
            <person name="Tripathy S."/>
            <person name="Grunwald N."/>
            <person name="Machado M."/>
            <person name="Johnson C.S."/>
            <person name="Arredondo F."/>
            <person name="Hong C."/>
            <person name="Coffey M."/>
            <person name="Young S.K."/>
            <person name="Zeng Q."/>
            <person name="Gargeya S."/>
            <person name="Fitzgerald M."/>
            <person name="Abouelleil A."/>
            <person name="Alvarado L."/>
            <person name="Chapman S.B."/>
            <person name="Gainer-Dewar J."/>
            <person name="Goldberg J."/>
            <person name="Griggs A."/>
            <person name="Gujja S."/>
            <person name="Hansen M."/>
            <person name="Howarth C."/>
            <person name="Imamovic A."/>
            <person name="Ireland A."/>
            <person name="Larimer J."/>
            <person name="McCowan C."/>
            <person name="Murphy C."/>
            <person name="Pearson M."/>
            <person name="Poon T.W."/>
            <person name="Priest M."/>
            <person name="Roberts A."/>
            <person name="Saif S."/>
            <person name="Shea T."/>
            <person name="Sykes S."/>
            <person name="Wortman J."/>
            <person name="Nusbaum C."/>
            <person name="Birren B."/>
        </authorList>
    </citation>
    <scope>NUCLEOTIDE SEQUENCE [LARGE SCALE GENOMIC DNA]</scope>
    <source>
        <strain evidence="6 7">P1569</strain>
    </source>
</reference>
<dbReference type="OrthoDB" id="190265at2759"/>
<dbReference type="EMBL" id="ANIZ01001609">
    <property type="protein sequence ID" value="ETI46184.1"/>
    <property type="molecule type" value="Genomic_DNA"/>
</dbReference>
<evidence type="ECO:0000256" key="1">
    <source>
        <dbReference type="ARBA" id="ARBA00008455"/>
    </source>
</evidence>
<dbReference type="SMART" id="SM00645">
    <property type="entry name" value="Pept_C1"/>
    <property type="match status" value="1"/>
</dbReference>
<dbReference type="FunFam" id="3.90.70.10:FF:000039">
    <property type="entry name" value="Cysteine proteinase 2, putative"/>
    <property type="match status" value="1"/>
</dbReference>
<comment type="caution">
    <text evidence="6">The sequence shown here is derived from an EMBL/GenBank/DDBJ whole genome shotgun (WGS) entry which is preliminary data.</text>
</comment>
<accession>V9F3T7</accession>
<dbReference type="HOGENOM" id="CLU_012184_1_1_1"/>
<evidence type="ECO:0000256" key="2">
    <source>
        <dbReference type="ARBA" id="ARBA00023145"/>
    </source>
</evidence>
<evidence type="ECO:0000256" key="3">
    <source>
        <dbReference type="ARBA" id="ARBA00023157"/>
    </source>
</evidence>
<feature type="domain" description="Cathepsin propeptide inhibitor" evidence="5">
    <location>
        <begin position="133"/>
        <end position="190"/>
    </location>
</feature>
<dbReference type="Pfam" id="PF00112">
    <property type="entry name" value="Peptidase_C1"/>
    <property type="match status" value="1"/>
</dbReference>